<dbReference type="EMBL" id="JACCAA010000001">
    <property type="protein sequence ID" value="NYG59551.1"/>
    <property type="molecule type" value="Genomic_DNA"/>
</dbReference>
<comment type="cofactor">
    <cofactor evidence="1 6">
        <name>FAD</name>
        <dbReference type="ChEBI" id="CHEBI:57692"/>
    </cofactor>
</comment>
<accession>A0A7Y9S1M2</accession>
<dbReference type="Pfam" id="PF02770">
    <property type="entry name" value="Acyl-CoA_dh_M"/>
    <property type="match status" value="1"/>
</dbReference>
<dbReference type="Proteomes" id="UP000540656">
    <property type="component" value="Unassembled WGS sequence"/>
</dbReference>
<dbReference type="FunFam" id="2.40.110.10:FF:000011">
    <property type="entry name" value="Acyl-CoA dehydrogenase FadE34"/>
    <property type="match status" value="1"/>
</dbReference>
<evidence type="ECO:0000313" key="9">
    <source>
        <dbReference type="EMBL" id="NYG59551.1"/>
    </source>
</evidence>
<dbReference type="GO" id="GO:0016627">
    <property type="term" value="F:oxidoreductase activity, acting on the CH-CH group of donors"/>
    <property type="evidence" value="ECO:0007669"/>
    <property type="project" value="InterPro"/>
</dbReference>
<dbReference type="InterPro" id="IPR052161">
    <property type="entry name" value="Mycobact_Acyl-CoA_DH"/>
</dbReference>
<evidence type="ECO:0000256" key="1">
    <source>
        <dbReference type="ARBA" id="ARBA00001974"/>
    </source>
</evidence>
<dbReference type="SUPFAM" id="SSF56645">
    <property type="entry name" value="Acyl-CoA dehydrogenase NM domain-like"/>
    <property type="match status" value="1"/>
</dbReference>
<name>A0A7Y9S1M2_9ACTN</name>
<proteinExistence type="inferred from homology"/>
<dbReference type="GO" id="GO:0050660">
    <property type="term" value="F:flavin adenine dinucleotide binding"/>
    <property type="evidence" value="ECO:0007669"/>
    <property type="project" value="InterPro"/>
</dbReference>
<dbReference type="Gene3D" id="2.40.110.10">
    <property type="entry name" value="Butyryl-CoA Dehydrogenase, subunit A, domain 2"/>
    <property type="match status" value="1"/>
</dbReference>
<feature type="domain" description="Acyl-CoA dehydrogenase/oxidase C-terminal" evidence="7">
    <location>
        <begin position="249"/>
        <end position="391"/>
    </location>
</feature>
<evidence type="ECO:0000256" key="6">
    <source>
        <dbReference type="RuleBase" id="RU362125"/>
    </source>
</evidence>
<dbReference type="InterPro" id="IPR036250">
    <property type="entry name" value="AcylCo_DH-like_C"/>
</dbReference>
<evidence type="ECO:0000256" key="5">
    <source>
        <dbReference type="ARBA" id="ARBA00023002"/>
    </source>
</evidence>
<dbReference type="AlphaFoldDB" id="A0A7Y9S1M2"/>
<keyword evidence="3 6" id="KW-0285">Flavoprotein</keyword>
<dbReference type="PANTHER" id="PTHR43292:SF4">
    <property type="entry name" value="ACYL-COA DEHYDROGENASE FADE34"/>
    <property type="match status" value="1"/>
</dbReference>
<keyword evidence="4 6" id="KW-0274">FAD</keyword>
<dbReference type="SUPFAM" id="SSF47203">
    <property type="entry name" value="Acyl-CoA dehydrogenase C-terminal domain-like"/>
    <property type="match status" value="1"/>
</dbReference>
<dbReference type="InterPro" id="IPR009100">
    <property type="entry name" value="AcylCoA_DH/oxidase_NM_dom_sf"/>
</dbReference>
<organism evidence="9 10">
    <name type="scientific">Nocardioides daedukensis</name>
    <dbReference type="NCBI Taxonomy" id="634462"/>
    <lineage>
        <taxon>Bacteria</taxon>
        <taxon>Bacillati</taxon>
        <taxon>Actinomycetota</taxon>
        <taxon>Actinomycetes</taxon>
        <taxon>Propionibacteriales</taxon>
        <taxon>Nocardioidaceae</taxon>
        <taxon>Nocardioides</taxon>
    </lineage>
</organism>
<comment type="similarity">
    <text evidence="2 6">Belongs to the acyl-CoA dehydrogenase family.</text>
</comment>
<evidence type="ECO:0000313" key="10">
    <source>
        <dbReference type="Proteomes" id="UP000540656"/>
    </source>
</evidence>
<keyword evidence="10" id="KW-1185">Reference proteome</keyword>
<comment type="caution">
    <text evidence="9">The sequence shown here is derived from an EMBL/GenBank/DDBJ whole genome shotgun (WGS) entry which is preliminary data.</text>
</comment>
<evidence type="ECO:0000259" key="8">
    <source>
        <dbReference type="Pfam" id="PF02770"/>
    </source>
</evidence>
<dbReference type="InterPro" id="IPR046373">
    <property type="entry name" value="Acyl-CoA_Oxase/DH_mid-dom_sf"/>
</dbReference>
<evidence type="ECO:0000259" key="7">
    <source>
        <dbReference type="Pfam" id="PF00441"/>
    </source>
</evidence>
<dbReference type="Pfam" id="PF00441">
    <property type="entry name" value="Acyl-CoA_dh_1"/>
    <property type="match status" value="1"/>
</dbReference>
<dbReference type="InterPro" id="IPR006091">
    <property type="entry name" value="Acyl-CoA_Oxase/DH_mid-dom"/>
</dbReference>
<protein>
    <submittedName>
        <fullName evidence="9">Alkylation response protein AidB-like acyl-CoA dehydrogenase</fullName>
    </submittedName>
</protein>
<dbReference type="InterPro" id="IPR009075">
    <property type="entry name" value="AcylCo_DH/oxidase_C"/>
</dbReference>
<evidence type="ECO:0000256" key="2">
    <source>
        <dbReference type="ARBA" id="ARBA00009347"/>
    </source>
</evidence>
<dbReference type="InterPro" id="IPR037069">
    <property type="entry name" value="AcylCoA_DH/ox_N_sf"/>
</dbReference>
<keyword evidence="5 6" id="KW-0560">Oxidoreductase</keyword>
<dbReference type="GO" id="GO:0005886">
    <property type="term" value="C:plasma membrane"/>
    <property type="evidence" value="ECO:0007669"/>
    <property type="project" value="TreeGrafter"/>
</dbReference>
<dbReference type="Gene3D" id="1.20.140.10">
    <property type="entry name" value="Butyryl-CoA Dehydrogenase, subunit A, domain 3"/>
    <property type="match status" value="1"/>
</dbReference>
<feature type="domain" description="Acyl-CoA oxidase/dehydrogenase middle" evidence="8">
    <location>
        <begin position="143"/>
        <end position="226"/>
    </location>
</feature>
<dbReference type="RefSeq" id="WP_179502588.1">
    <property type="nucleotide sequence ID" value="NZ_JACCAA010000001.1"/>
</dbReference>
<dbReference type="Gene3D" id="1.10.540.10">
    <property type="entry name" value="Acyl-CoA dehydrogenase/oxidase, N-terminal domain"/>
    <property type="match status" value="1"/>
</dbReference>
<reference evidence="9 10" key="1">
    <citation type="submission" date="2020-07" db="EMBL/GenBank/DDBJ databases">
        <title>Sequencing the genomes of 1000 actinobacteria strains.</title>
        <authorList>
            <person name="Klenk H.-P."/>
        </authorList>
    </citation>
    <scope>NUCLEOTIDE SEQUENCE [LARGE SCALE GENOMIC DNA]</scope>
    <source>
        <strain evidence="9 10">DSM 23819</strain>
    </source>
</reference>
<evidence type="ECO:0000256" key="3">
    <source>
        <dbReference type="ARBA" id="ARBA00022630"/>
    </source>
</evidence>
<dbReference type="PANTHER" id="PTHR43292">
    <property type="entry name" value="ACYL-COA DEHYDROGENASE"/>
    <property type="match status" value="1"/>
</dbReference>
<gene>
    <name evidence="9" type="ORF">BJ980_002474</name>
</gene>
<sequence length="411" mass="44793">MSATTTAETVEEFADRVAAWFATQGLARKGTRPTGGKHSKAVFHDLSFADEQALLSELTDWVRTRYDSGFGAIAWPESFGGAGLTQAHETALARIESDYEVPSPHELVSVTRHLIAPTLRAYDRTQEMRELITPMLRGDLLACQLFSEPGAGSDLASLATRARREGDDWVITGQKVWTSGAQFAQWGELLARTNPDVPKHRGITAFMVPLDADGLEVRPLRQMSGGSSFNEVFLTEVRIPDAYRIGEVDEGWKVALTTLGFERNSSGENTDVGGTLDQVIELARTTGAIDDPVLRQRLADVVMSHRLAEVASARDAATPDTTGVGGSMRKLQWTERLTQISDFVADVAGADLVVDDGSGIFAWTEHVLGAPGYRIAGGSDEVQRTLIAERYLGLPVEPRGDKTTPWRDIPR</sequence>
<evidence type="ECO:0000256" key="4">
    <source>
        <dbReference type="ARBA" id="ARBA00022827"/>
    </source>
</evidence>